<name>A0A316D4C7_9BACL</name>
<proteinExistence type="predicted"/>
<reference evidence="1 2" key="1">
    <citation type="submission" date="2018-05" db="EMBL/GenBank/DDBJ databases">
        <title>Genomic Encyclopedia of Type Strains, Phase IV (KMG-IV): sequencing the most valuable type-strain genomes for metagenomic binning, comparative biology and taxonomic classification.</title>
        <authorList>
            <person name="Goeker M."/>
        </authorList>
    </citation>
    <scope>NUCLEOTIDE SEQUENCE [LARGE SCALE GENOMIC DNA]</scope>
    <source>
        <strain evidence="1 2">DSM 18773</strain>
    </source>
</reference>
<keyword evidence="2" id="KW-1185">Reference proteome</keyword>
<dbReference type="Proteomes" id="UP000245634">
    <property type="component" value="Unassembled WGS sequence"/>
</dbReference>
<organism evidence="1 2">
    <name type="scientific">Tumebacillus permanentifrigoris</name>
    <dbReference type="NCBI Taxonomy" id="378543"/>
    <lineage>
        <taxon>Bacteria</taxon>
        <taxon>Bacillati</taxon>
        <taxon>Bacillota</taxon>
        <taxon>Bacilli</taxon>
        <taxon>Bacillales</taxon>
        <taxon>Alicyclobacillaceae</taxon>
        <taxon>Tumebacillus</taxon>
    </lineage>
</organism>
<evidence type="ECO:0000313" key="2">
    <source>
        <dbReference type="Proteomes" id="UP000245634"/>
    </source>
</evidence>
<protein>
    <submittedName>
        <fullName evidence="1">Uncharacterized protein</fullName>
    </submittedName>
</protein>
<evidence type="ECO:0000313" key="1">
    <source>
        <dbReference type="EMBL" id="PWK07041.1"/>
    </source>
</evidence>
<accession>A0A316D4C7</accession>
<comment type="caution">
    <text evidence="1">The sequence shown here is derived from an EMBL/GenBank/DDBJ whole genome shotgun (WGS) entry which is preliminary data.</text>
</comment>
<gene>
    <name evidence="1" type="ORF">C7459_118116</name>
</gene>
<dbReference type="AlphaFoldDB" id="A0A316D4C7"/>
<dbReference type="EMBL" id="QGGL01000018">
    <property type="protein sequence ID" value="PWK07041.1"/>
    <property type="molecule type" value="Genomic_DNA"/>
</dbReference>
<sequence>MERYNAEGMNKLLKMNTERARIMAKTNDTYIVYSSEDGIVREYPNGEKVVVNVKK</sequence>